<dbReference type="RefSeq" id="XP_005098851.1">
    <property type="nucleotide sequence ID" value="XM_005098794.2"/>
</dbReference>
<dbReference type="Gene3D" id="3.90.215.10">
    <property type="entry name" value="Gamma Fibrinogen, chain A, domain 1"/>
    <property type="match status" value="1"/>
</dbReference>
<gene>
    <name evidence="3" type="primary">LOC101861282</name>
</gene>
<evidence type="ECO:0000259" key="1">
    <source>
        <dbReference type="PROSITE" id="PS51406"/>
    </source>
</evidence>
<dbReference type="GeneID" id="101861282"/>
<dbReference type="SMART" id="SM00186">
    <property type="entry name" value="FBG"/>
    <property type="match status" value="1"/>
</dbReference>
<evidence type="ECO:0000313" key="3">
    <source>
        <dbReference type="RefSeq" id="XP_005098851.1"/>
    </source>
</evidence>
<dbReference type="SUPFAM" id="SSF56496">
    <property type="entry name" value="Fibrinogen C-terminal domain-like"/>
    <property type="match status" value="1"/>
</dbReference>
<dbReference type="PROSITE" id="PS51406">
    <property type="entry name" value="FIBRINOGEN_C_2"/>
    <property type="match status" value="1"/>
</dbReference>
<dbReference type="InterPro" id="IPR050373">
    <property type="entry name" value="Fibrinogen_C-term_domain"/>
</dbReference>
<protein>
    <submittedName>
        <fullName evidence="3">Techylectin-5A-like</fullName>
    </submittedName>
</protein>
<accession>A0ABM0JQ13</accession>
<dbReference type="PANTHER" id="PTHR19143:SF458">
    <property type="entry name" value="FIBRINOGEN C-TERMINAL DOMAIN-CONTAINING PROTEIN-RELATED"/>
    <property type="match status" value="1"/>
</dbReference>
<name>A0ABM0JQ13_APLCA</name>
<dbReference type="InterPro" id="IPR014716">
    <property type="entry name" value="Fibrinogen_a/b/g_C_1"/>
</dbReference>
<evidence type="ECO:0000313" key="2">
    <source>
        <dbReference type="Proteomes" id="UP000694888"/>
    </source>
</evidence>
<dbReference type="Pfam" id="PF00147">
    <property type="entry name" value="Fibrinogen_C"/>
    <property type="match status" value="1"/>
</dbReference>
<sequence length="387" mass="44221">MQLVVLSVKDYGLGILSLSKPQIDRLERVQNAAMRTVLGCTKDTHVVFMRYILDLASIRVRNKVTQAKLNLNVLVNPRHTLYDNLSSITGNMIRRGSSWFAEAEDFLGKVCCIDEISSGKEWFELRPDCRSLVNVHIPMGRERRECAAVINDNDIRLLIEEHSKPEYPVIYTDGSPLTCADVKVSKSRPVVTLLNGLEVVCDTKTDNGGWIVFQRRASADVDFYRNWVEYKYGFGNIHGNFWMGLEKIHKLTSMQRYELRIDFSYQGKNYYAKYSSFSLLGEPENYAIRISGYSGNAEDTMSYHNGQAFSTFDRDHDNFGINCAAHYHGGWWYTQCHHVHLNGDWGNTKYGHGLNWLPVTGFTDSVTFSEMKMRPVDNDLCCSNALL</sequence>
<proteinExistence type="predicted"/>
<dbReference type="InterPro" id="IPR036056">
    <property type="entry name" value="Fibrinogen-like_C"/>
</dbReference>
<keyword evidence="2" id="KW-1185">Reference proteome</keyword>
<reference evidence="3" key="1">
    <citation type="submission" date="2025-08" db="UniProtKB">
        <authorList>
            <consortium name="RefSeq"/>
        </authorList>
    </citation>
    <scope>IDENTIFICATION</scope>
</reference>
<dbReference type="InterPro" id="IPR002181">
    <property type="entry name" value="Fibrinogen_a/b/g_C_dom"/>
</dbReference>
<dbReference type="CDD" id="cd00087">
    <property type="entry name" value="FReD"/>
    <property type="match status" value="1"/>
</dbReference>
<dbReference type="Proteomes" id="UP000694888">
    <property type="component" value="Unplaced"/>
</dbReference>
<feature type="domain" description="Fibrinogen C-terminal" evidence="1">
    <location>
        <begin position="170"/>
        <end position="377"/>
    </location>
</feature>
<organism evidence="2 3">
    <name type="scientific">Aplysia californica</name>
    <name type="common">California sea hare</name>
    <dbReference type="NCBI Taxonomy" id="6500"/>
    <lineage>
        <taxon>Eukaryota</taxon>
        <taxon>Metazoa</taxon>
        <taxon>Spiralia</taxon>
        <taxon>Lophotrochozoa</taxon>
        <taxon>Mollusca</taxon>
        <taxon>Gastropoda</taxon>
        <taxon>Heterobranchia</taxon>
        <taxon>Euthyneura</taxon>
        <taxon>Tectipleura</taxon>
        <taxon>Aplysiida</taxon>
        <taxon>Aplysioidea</taxon>
        <taxon>Aplysiidae</taxon>
        <taxon>Aplysia</taxon>
    </lineage>
</organism>
<dbReference type="PANTHER" id="PTHR19143">
    <property type="entry name" value="FIBRINOGEN/TENASCIN/ANGIOPOEITIN"/>
    <property type="match status" value="1"/>
</dbReference>